<reference evidence="4" key="1">
    <citation type="submission" date="2017-02" db="UniProtKB">
        <authorList>
            <consortium name="WormBaseParasite"/>
        </authorList>
    </citation>
    <scope>IDENTIFICATION</scope>
</reference>
<keyword evidence="3" id="KW-1185">Reference proteome</keyword>
<name>A0A0R3PQV0_ANGCS</name>
<evidence type="ECO:0000313" key="3">
    <source>
        <dbReference type="Proteomes" id="UP000267027"/>
    </source>
</evidence>
<gene>
    <name evidence="2" type="ORF">ACOC_LOCUS7785</name>
</gene>
<protein>
    <submittedName>
        <fullName evidence="4">CYSTM domain-containing protein</fullName>
    </submittedName>
</protein>
<dbReference type="WBParaSite" id="ACOC_0000778401-mRNA-1">
    <property type="protein sequence ID" value="ACOC_0000778401-mRNA-1"/>
    <property type="gene ID" value="ACOC_0000778401"/>
</dbReference>
<evidence type="ECO:0000256" key="1">
    <source>
        <dbReference type="SAM" id="MobiDB-lite"/>
    </source>
</evidence>
<organism evidence="4">
    <name type="scientific">Angiostrongylus costaricensis</name>
    <name type="common">Nematode worm</name>
    <dbReference type="NCBI Taxonomy" id="334426"/>
    <lineage>
        <taxon>Eukaryota</taxon>
        <taxon>Metazoa</taxon>
        <taxon>Ecdysozoa</taxon>
        <taxon>Nematoda</taxon>
        <taxon>Chromadorea</taxon>
        <taxon>Rhabditida</taxon>
        <taxon>Rhabditina</taxon>
        <taxon>Rhabditomorpha</taxon>
        <taxon>Strongyloidea</taxon>
        <taxon>Metastrongylidae</taxon>
        <taxon>Angiostrongylus</taxon>
    </lineage>
</organism>
<dbReference type="STRING" id="334426.A0A0R3PQV0"/>
<feature type="region of interest" description="Disordered" evidence="1">
    <location>
        <begin position="64"/>
        <end position="89"/>
    </location>
</feature>
<evidence type="ECO:0000313" key="4">
    <source>
        <dbReference type="WBParaSite" id="ACOC_0000778401-mRNA-1"/>
    </source>
</evidence>
<accession>A0A0R3PQV0</accession>
<dbReference type="AlphaFoldDB" id="A0A0R3PQV0"/>
<proteinExistence type="predicted"/>
<evidence type="ECO:0000313" key="2">
    <source>
        <dbReference type="EMBL" id="VDM59370.1"/>
    </source>
</evidence>
<dbReference type="EMBL" id="UYYA01004076">
    <property type="protein sequence ID" value="VDM59370.1"/>
    <property type="molecule type" value="Genomic_DNA"/>
</dbReference>
<dbReference type="Proteomes" id="UP000267027">
    <property type="component" value="Unassembled WGS sequence"/>
</dbReference>
<sequence length="112" mass="12489">MILRFPFLVKYVFSGETCFLSKQFRPTFKENLKFQPYPNPPQYGQPGFTYPAGQMNYPSQPYPNQGYPGQGYPPQPGYHLEQPRRSSGDGGKCCLVALLACCAGCCLADCCD</sequence>
<reference evidence="2 3" key="2">
    <citation type="submission" date="2018-11" db="EMBL/GenBank/DDBJ databases">
        <authorList>
            <consortium name="Pathogen Informatics"/>
        </authorList>
    </citation>
    <scope>NUCLEOTIDE SEQUENCE [LARGE SCALE GENOMIC DNA]</scope>
    <source>
        <strain evidence="2 3">Costa Rica</strain>
    </source>
</reference>
<dbReference type="OMA" id="ACCAGCC"/>